<feature type="domain" description="TIR" evidence="2">
    <location>
        <begin position="133"/>
        <end position="202"/>
    </location>
</feature>
<evidence type="ECO:0000313" key="4">
    <source>
        <dbReference type="Proteomes" id="UP000272942"/>
    </source>
</evidence>
<dbReference type="WBParaSite" id="ECPE_0000280101-mRNA-1">
    <property type="protein sequence ID" value="ECPE_0000280101-mRNA-1"/>
    <property type="gene ID" value="ECPE_0000280101"/>
</dbReference>
<dbReference type="InterPro" id="IPR035897">
    <property type="entry name" value="Toll_tir_struct_dom_sf"/>
</dbReference>
<evidence type="ECO:0000259" key="2">
    <source>
        <dbReference type="Pfam" id="PF13676"/>
    </source>
</evidence>
<accession>A0A183A763</accession>
<evidence type="ECO:0000256" key="1">
    <source>
        <dbReference type="SAM" id="MobiDB-lite"/>
    </source>
</evidence>
<evidence type="ECO:0000313" key="5">
    <source>
        <dbReference type="WBParaSite" id="ECPE_0000280101-mRNA-1"/>
    </source>
</evidence>
<dbReference type="Gene3D" id="3.40.50.10140">
    <property type="entry name" value="Toll/interleukin-1 receptor homology (TIR) domain"/>
    <property type="match status" value="1"/>
</dbReference>
<dbReference type="InterPro" id="IPR000157">
    <property type="entry name" value="TIR_dom"/>
</dbReference>
<gene>
    <name evidence="3" type="ORF">ECPE_LOCUS2798</name>
</gene>
<reference evidence="5" key="1">
    <citation type="submission" date="2016-06" db="UniProtKB">
        <authorList>
            <consortium name="WormBaseParasite"/>
        </authorList>
    </citation>
    <scope>IDENTIFICATION</scope>
</reference>
<dbReference type="Pfam" id="PF13676">
    <property type="entry name" value="TIR_2"/>
    <property type="match status" value="1"/>
</dbReference>
<dbReference type="Proteomes" id="UP000272942">
    <property type="component" value="Unassembled WGS sequence"/>
</dbReference>
<name>A0A183A763_9TREM</name>
<evidence type="ECO:0000313" key="3">
    <source>
        <dbReference type="EMBL" id="VDP67462.1"/>
    </source>
</evidence>
<dbReference type="EMBL" id="UZAN01039862">
    <property type="protein sequence ID" value="VDP67462.1"/>
    <property type="molecule type" value="Genomic_DNA"/>
</dbReference>
<feature type="compositionally biased region" description="Polar residues" evidence="1">
    <location>
        <begin position="247"/>
        <end position="280"/>
    </location>
</feature>
<reference evidence="3 4" key="2">
    <citation type="submission" date="2018-11" db="EMBL/GenBank/DDBJ databases">
        <authorList>
            <consortium name="Pathogen Informatics"/>
        </authorList>
    </citation>
    <scope>NUCLEOTIDE SEQUENCE [LARGE SCALE GENOMIC DNA]</scope>
    <source>
        <strain evidence="3 4">Egypt</strain>
    </source>
</reference>
<dbReference type="GO" id="GO:0007165">
    <property type="term" value="P:signal transduction"/>
    <property type="evidence" value="ECO:0007669"/>
    <property type="project" value="InterPro"/>
</dbReference>
<protein>
    <submittedName>
        <fullName evidence="5">TIR domain-containing protein</fullName>
    </submittedName>
</protein>
<sequence length="361" mass="40797">MLDSGKADEEEEALLTLWTLSFDQENRIRIEQEFGPLLETVQHKLYSTSQAVGLNDKSECSSNEPVTQNVAADFVTSELEQEDDLEELMNRRKRQTTAAMRALKGLIWQLGSSEAKQSREQKADSTELTGKHVMISYNHQHKHIASEIAQRLRQKDFKVWIDSDCMRSVDDLMDGMAMAVENAFVVLILFSKAYQDSPNTRSAYRPNGWLGIMLGARIYLDFSGKYPFEKKFEELLFSLNKVANKNPENADSTTQSISPTKCVEPSQSEPKSPETTNVTKPETAGPPSFSKWGEEETSEWLKRSNAEWHGQEALTGGHLLFLSKLAKDSPEFFYETLKNFGGLSNLTMLMNFTTALHQLSS</sequence>
<dbReference type="SUPFAM" id="SSF52200">
    <property type="entry name" value="Toll/Interleukin receptor TIR domain"/>
    <property type="match status" value="1"/>
</dbReference>
<keyword evidence="4" id="KW-1185">Reference proteome</keyword>
<organism evidence="5">
    <name type="scientific">Echinostoma caproni</name>
    <dbReference type="NCBI Taxonomy" id="27848"/>
    <lineage>
        <taxon>Eukaryota</taxon>
        <taxon>Metazoa</taxon>
        <taxon>Spiralia</taxon>
        <taxon>Lophotrochozoa</taxon>
        <taxon>Platyhelminthes</taxon>
        <taxon>Trematoda</taxon>
        <taxon>Digenea</taxon>
        <taxon>Plagiorchiida</taxon>
        <taxon>Echinostomata</taxon>
        <taxon>Echinostomatoidea</taxon>
        <taxon>Echinostomatidae</taxon>
        <taxon>Echinostoma</taxon>
    </lineage>
</organism>
<dbReference type="OrthoDB" id="9978456at2759"/>
<dbReference type="AlphaFoldDB" id="A0A183A763"/>
<feature type="region of interest" description="Disordered" evidence="1">
    <location>
        <begin position="247"/>
        <end position="296"/>
    </location>
</feature>
<proteinExistence type="predicted"/>
<dbReference type="PANTHER" id="PTHR46270:SF2">
    <property type="entry name" value="TIR DOMAIN-CONTAINING PROTEIN"/>
    <property type="match status" value="1"/>
</dbReference>
<dbReference type="PANTHER" id="PTHR46270">
    <property type="entry name" value="ARMADILLO-TYPE FOLD-RELATED"/>
    <property type="match status" value="1"/>
</dbReference>